<dbReference type="PANTHER" id="PTHR14211:SF7">
    <property type="entry name" value="RIBOSOME BIOGENESIS PROTEIN NOP53"/>
    <property type="match status" value="1"/>
</dbReference>
<evidence type="ECO:0000256" key="1">
    <source>
        <dbReference type="ARBA" id="ARBA00008838"/>
    </source>
</evidence>
<feature type="region of interest" description="Disordered" evidence="6">
    <location>
        <begin position="326"/>
        <end position="360"/>
    </location>
</feature>
<dbReference type="GO" id="GO:0006364">
    <property type="term" value="P:rRNA processing"/>
    <property type="evidence" value="ECO:0007669"/>
    <property type="project" value="TreeGrafter"/>
</dbReference>
<reference evidence="7 8" key="1">
    <citation type="submission" date="2016-07" db="EMBL/GenBank/DDBJ databases">
        <title>Pervasive Adenine N6-methylation of Active Genes in Fungi.</title>
        <authorList>
            <consortium name="DOE Joint Genome Institute"/>
            <person name="Mondo S.J."/>
            <person name="Dannebaum R.O."/>
            <person name="Kuo R.C."/>
            <person name="Labutti K."/>
            <person name="Haridas S."/>
            <person name="Kuo A."/>
            <person name="Salamov A."/>
            <person name="Ahrendt S.R."/>
            <person name="Lipzen A."/>
            <person name="Sullivan W."/>
            <person name="Andreopoulos W.B."/>
            <person name="Clum A."/>
            <person name="Lindquist E."/>
            <person name="Daum C."/>
            <person name="Ramamoorthy G.K."/>
            <person name="Gryganskyi A."/>
            <person name="Culley D."/>
            <person name="Magnuson J.K."/>
            <person name="James T.Y."/>
            <person name="O'Malley M.A."/>
            <person name="Stajich J.E."/>
            <person name="Spatafora J.W."/>
            <person name="Visel A."/>
            <person name="Grigoriev I.V."/>
        </authorList>
    </citation>
    <scope>NUCLEOTIDE SEQUENCE [LARGE SCALE GENOMIC DNA]</scope>
    <source>
        <strain evidence="7 8">CBS 115471</strain>
    </source>
</reference>
<dbReference type="InterPro" id="IPR011687">
    <property type="entry name" value="Nop53/GLTSCR2"/>
</dbReference>
<feature type="compositionally biased region" description="Basic residues" evidence="6">
    <location>
        <begin position="13"/>
        <end position="23"/>
    </location>
</feature>
<comment type="similarity">
    <text evidence="1 5">Belongs to the NOP53 family.</text>
</comment>
<feature type="compositionally biased region" description="Basic and acidic residues" evidence="6">
    <location>
        <begin position="295"/>
        <end position="313"/>
    </location>
</feature>
<dbReference type="PIRSF" id="PIRSF017302">
    <property type="entry name" value="Gltscr2"/>
    <property type="match status" value="1"/>
</dbReference>
<comment type="caution">
    <text evidence="7">The sequence shown here is derived from an EMBL/GenBank/DDBJ whole genome shotgun (WGS) entry which is preliminary data.</text>
</comment>
<comment type="function">
    <text evidence="5">May play a role in ribosome biogenesis.</text>
</comment>
<dbReference type="EMBL" id="MCFA01000004">
    <property type="protein sequence ID" value="ORY18994.1"/>
    <property type="molecule type" value="Genomic_DNA"/>
</dbReference>
<dbReference type="GO" id="GO:0005654">
    <property type="term" value="C:nucleoplasm"/>
    <property type="evidence" value="ECO:0007669"/>
    <property type="project" value="UniProtKB-SubCell"/>
</dbReference>
<dbReference type="AlphaFoldDB" id="A0A1Y2A955"/>
<evidence type="ECO:0000256" key="5">
    <source>
        <dbReference type="PIRNR" id="PIRNR017302"/>
    </source>
</evidence>
<sequence>MSASVAAPAQHKQPSRKGKKAWRKHVDVGEVNAGLDEVRAQIIQGQASFPLQLLVLSKDADQLFAIDTTGSRDIHADYRKQHKPLRADEILAQRSAVPAVSSRKRFADFAEPKTKKPRISHKQFDKLRSIAYGGDQVQKDVVQTGVTADHDPWAVDEAEQDPQFSFLEPKKPKREPVTLKHAPISLAKHGKPLPAVRKPEAGKSYNPTLEDWANLLEREGEKEVEAEKKRLQEAREEAERMQRAIAAQAEEDEADRNESAWESEWEGFSDADEDALKKKRPERKTPSQRNKINRRKEAERRARHEAKIKEKERQLQRIQELARSVEEKEKARAATRDMVVTAQGDSSSDAEEEVLRRKRFGRHPIPEPTLEVVLADELQDSLRRLKPEGNLLKDRFRSMIVRGKVESRRQIAQGKKPKTTTTEKWSYKDWKL</sequence>
<keyword evidence="8" id="KW-1185">Reference proteome</keyword>
<dbReference type="GO" id="GO:0000027">
    <property type="term" value="P:ribosomal large subunit assembly"/>
    <property type="evidence" value="ECO:0007669"/>
    <property type="project" value="UniProtKB-UniRule"/>
</dbReference>
<dbReference type="GO" id="GO:0005730">
    <property type="term" value="C:nucleolus"/>
    <property type="evidence" value="ECO:0007669"/>
    <property type="project" value="UniProtKB-SubCell"/>
</dbReference>
<dbReference type="STRING" id="1231657.A0A1Y2A955"/>
<name>A0A1Y2A955_9PLEO</name>
<accession>A0A1Y2A955</accession>
<evidence type="ECO:0000313" key="8">
    <source>
        <dbReference type="Proteomes" id="UP000193144"/>
    </source>
</evidence>
<proteinExistence type="inferred from homology"/>
<dbReference type="Pfam" id="PF07767">
    <property type="entry name" value="Nop53"/>
    <property type="match status" value="1"/>
</dbReference>
<feature type="region of interest" description="Disordered" evidence="6">
    <location>
        <begin position="1"/>
        <end position="23"/>
    </location>
</feature>
<dbReference type="GO" id="GO:0008097">
    <property type="term" value="F:5S rRNA binding"/>
    <property type="evidence" value="ECO:0007669"/>
    <property type="project" value="TreeGrafter"/>
</dbReference>
<comment type="subcellular location">
    <subcellularLocation>
        <location evidence="5">Nucleus</location>
        <location evidence="5">Nucleolus</location>
    </subcellularLocation>
    <subcellularLocation>
        <location evidence="5">Nucleus</location>
        <location evidence="5">Nucleoplasm</location>
    </subcellularLocation>
</comment>
<evidence type="ECO:0000256" key="3">
    <source>
        <dbReference type="ARBA" id="ARBA00022517"/>
    </source>
</evidence>
<organism evidence="7 8">
    <name type="scientific">Clohesyomyces aquaticus</name>
    <dbReference type="NCBI Taxonomy" id="1231657"/>
    <lineage>
        <taxon>Eukaryota</taxon>
        <taxon>Fungi</taxon>
        <taxon>Dikarya</taxon>
        <taxon>Ascomycota</taxon>
        <taxon>Pezizomycotina</taxon>
        <taxon>Dothideomycetes</taxon>
        <taxon>Pleosporomycetidae</taxon>
        <taxon>Pleosporales</taxon>
        <taxon>Lindgomycetaceae</taxon>
        <taxon>Clohesyomyces</taxon>
    </lineage>
</organism>
<evidence type="ECO:0000256" key="2">
    <source>
        <dbReference type="ARBA" id="ARBA00018339"/>
    </source>
</evidence>
<feature type="compositionally biased region" description="Basic and acidic residues" evidence="6">
    <location>
        <begin position="326"/>
        <end position="335"/>
    </location>
</feature>
<dbReference type="Proteomes" id="UP000193144">
    <property type="component" value="Unassembled WGS sequence"/>
</dbReference>
<feature type="region of interest" description="Disordered" evidence="6">
    <location>
        <begin position="406"/>
        <end position="432"/>
    </location>
</feature>
<feature type="region of interest" description="Disordered" evidence="6">
    <location>
        <begin position="156"/>
        <end position="313"/>
    </location>
</feature>
<evidence type="ECO:0000256" key="4">
    <source>
        <dbReference type="ARBA" id="ARBA00023242"/>
    </source>
</evidence>
<feature type="compositionally biased region" description="Basic and acidic residues" evidence="6">
    <location>
        <begin position="168"/>
        <end position="178"/>
    </location>
</feature>
<feature type="compositionally biased region" description="Acidic residues" evidence="6">
    <location>
        <begin position="249"/>
        <end position="273"/>
    </location>
</feature>
<keyword evidence="3 5" id="KW-0690">Ribosome biogenesis</keyword>
<evidence type="ECO:0000256" key="6">
    <source>
        <dbReference type="SAM" id="MobiDB-lite"/>
    </source>
</evidence>
<dbReference type="OrthoDB" id="5072at2759"/>
<evidence type="ECO:0000313" key="7">
    <source>
        <dbReference type="EMBL" id="ORY18994.1"/>
    </source>
</evidence>
<keyword evidence="4 5" id="KW-0539">Nucleus</keyword>
<protein>
    <recommendedName>
        <fullName evidence="2 5">Ribosome biogenesis protein NOP53</fullName>
    </recommendedName>
</protein>
<feature type="compositionally biased region" description="Basic and acidic residues" evidence="6">
    <location>
        <begin position="216"/>
        <end position="242"/>
    </location>
</feature>
<dbReference type="PANTHER" id="PTHR14211">
    <property type="entry name" value="GLIOMA SUPPRESSOR CANDIDATE REGION GENE 2"/>
    <property type="match status" value="1"/>
</dbReference>
<gene>
    <name evidence="7" type="ORF">BCR34DRAFT_472467</name>
</gene>